<proteinExistence type="predicted"/>
<comment type="caution">
    <text evidence="2">The sequence shown here is derived from an EMBL/GenBank/DDBJ whole genome shotgun (WGS) entry which is preliminary data.</text>
</comment>
<keyword evidence="2" id="KW-0489">Methyltransferase</keyword>
<evidence type="ECO:0000313" key="3">
    <source>
        <dbReference type="Proteomes" id="UP000602284"/>
    </source>
</evidence>
<dbReference type="GO" id="GO:0008168">
    <property type="term" value="F:methyltransferase activity"/>
    <property type="evidence" value="ECO:0007669"/>
    <property type="project" value="UniProtKB-KW"/>
</dbReference>
<dbReference type="InterPro" id="IPR029063">
    <property type="entry name" value="SAM-dependent_MTases_sf"/>
</dbReference>
<dbReference type="Proteomes" id="UP000602284">
    <property type="component" value="Unassembled WGS sequence"/>
</dbReference>
<dbReference type="Pfam" id="PF08241">
    <property type="entry name" value="Methyltransf_11"/>
    <property type="match status" value="1"/>
</dbReference>
<evidence type="ECO:0000313" key="2">
    <source>
        <dbReference type="EMBL" id="MBL0387112.1"/>
    </source>
</evidence>
<dbReference type="InterPro" id="IPR013216">
    <property type="entry name" value="Methyltransf_11"/>
</dbReference>
<evidence type="ECO:0000259" key="1">
    <source>
        <dbReference type="Pfam" id="PF08241"/>
    </source>
</evidence>
<accession>A0ABS1J9Z9</accession>
<dbReference type="Gene3D" id="3.40.50.150">
    <property type="entry name" value="Vaccinia Virus protein VP39"/>
    <property type="match status" value="1"/>
</dbReference>
<keyword evidence="3" id="KW-1185">Reference proteome</keyword>
<protein>
    <submittedName>
        <fullName evidence="2">Class I SAM-dependent methyltransferase</fullName>
    </submittedName>
</protein>
<name>A0ABS1J9Z9_9BACL</name>
<sequence length="372" mass="41836">MLVEESALWAQGVEGILPAKLTIEIQWDQFPDARDLFTKYDPREDEGKGWSSLSFTLDGVSVEILCRYNTVIVTNIDRWSVVHDGRKLYAKSFDFYRREWGPDDPRTAKITTFLRNLQREHSRINEEAWNQSTYDAWVHRYGTPATAAAWIKKDPEARLSPLNEYLGDLKGKKAVNLLGSHGAKGVAMALLGADAAVMDISRENAAYALDVAREAGVELKYVVSDVLDLPAEELSGEYDVVLMELGILHYFIDLLPLGVVVRELLKPGGRFVLHDFHPISTKLITSKGKKHKVTGNYFESGFEEADVAYSKHFPDNRELKKVRHRKWTLGEIVTAFAQAGLVIRVLSEEPNTKVDDIGLPKTFTMVAEKAGK</sequence>
<reference evidence="2 3" key="1">
    <citation type="submission" date="2021-01" db="EMBL/GenBank/DDBJ databases">
        <title>Tumebacillus sp. strain ITR2 16S ribosomal RNA gene Genome sequencing and assembly.</title>
        <authorList>
            <person name="Kang M."/>
        </authorList>
    </citation>
    <scope>NUCLEOTIDE SEQUENCE [LARGE SCALE GENOMIC DNA]</scope>
    <source>
        <strain evidence="2 3">ITR2</strain>
    </source>
</reference>
<dbReference type="SUPFAM" id="SSF53335">
    <property type="entry name" value="S-adenosyl-L-methionine-dependent methyltransferases"/>
    <property type="match status" value="1"/>
</dbReference>
<dbReference type="CDD" id="cd02440">
    <property type="entry name" value="AdoMet_MTases"/>
    <property type="match status" value="1"/>
</dbReference>
<dbReference type="GO" id="GO:0032259">
    <property type="term" value="P:methylation"/>
    <property type="evidence" value="ECO:0007669"/>
    <property type="project" value="UniProtKB-KW"/>
</dbReference>
<dbReference type="EMBL" id="JAEQNB010000003">
    <property type="protein sequence ID" value="MBL0387112.1"/>
    <property type="molecule type" value="Genomic_DNA"/>
</dbReference>
<organism evidence="2 3">
    <name type="scientific">Tumebacillus amylolyticus</name>
    <dbReference type="NCBI Taxonomy" id="2801339"/>
    <lineage>
        <taxon>Bacteria</taxon>
        <taxon>Bacillati</taxon>
        <taxon>Bacillota</taxon>
        <taxon>Bacilli</taxon>
        <taxon>Bacillales</taxon>
        <taxon>Alicyclobacillaceae</taxon>
        <taxon>Tumebacillus</taxon>
    </lineage>
</organism>
<keyword evidence="2" id="KW-0808">Transferase</keyword>
<gene>
    <name evidence="2" type="ORF">JJB07_10660</name>
</gene>
<feature type="domain" description="Methyltransferase type 11" evidence="1">
    <location>
        <begin position="187"/>
        <end position="273"/>
    </location>
</feature>